<sequence length="598" mass="66019">MEMKKKILSVLLSTTLVISAITGCGGTNASSTKETSTKDSQTATESTNVKYKDFITVDVFDELANYQGIQSGWFAKIVKDKFNMELNIIARNVAGGGETLYQTRSAAGDLGELIILGNTEGKLKDLVTSGLVMDMTDLMKEKDIIKNYSDAITILNKDLGKEGIWAFPNSISSKAATEPSEGLEPTFGPYIRWDYYAQLGYPKMANLDDFLNVLEDMQKLARAKEGNDKIYAISLFKDWDDNLMNNAKQFACIYGYDELGFVLAKADGSDYSSLIDTDSIYTKVLKFLFEANQHGLVDPDSTTQNYDTLESKYTQGTVLYCPWPWLAQNKYNTQENKAAGKGYMLATIDDMQIFSYGNCPEGNSQRVIAIGSNAKDPQRLADFIDWLYSEEGVELNGQANGAAGIEGLTWEKGSDGKAVLTEYGVKALPSNEVDVPEEYGGGNWKDGVSALNFKTINLGDIDPNIGEPYDWQLWESTIKNSVTKLSEDWSSQTKANTTMEYLKDNNFIIVAPGTSYATPEADSNITTIRGQCKATIVENSWKMIFAKDDSEFATYLKTMQTTAKGLGYEDVLAVDMQNAKNQNEARLAAAKAYPSSKQ</sequence>
<comment type="caution">
    <text evidence="3">The sequence shown here is derived from an EMBL/GenBank/DDBJ whole genome shotgun (WGS) entry which is preliminary data.</text>
</comment>
<feature type="signal peptide" evidence="2">
    <location>
        <begin position="1"/>
        <end position="29"/>
    </location>
</feature>
<dbReference type="InterPro" id="IPR050490">
    <property type="entry name" value="Bact_solute-bd_prot1"/>
</dbReference>
<proteinExistence type="predicted"/>
<dbReference type="PANTHER" id="PTHR43649">
    <property type="entry name" value="ARABINOSE-BINDING PROTEIN-RELATED"/>
    <property type="match status" value="1"/>
</dbReference>
<accession>A0A7V7QKY2</accession>
<dbReference type="Proteomes" id="UP000461768">
    <property type="component" value="Unassembled WGS sequence"/>
</dbReference>
<gene>
    <name evidence="3" type="ORF">F7O84_13545</name>
</gene>
<dbReference type="PANTHER" id="PTHR43649:SF33">
    <property type="entry name" value="POLYGALACTURONAN_RHAMNOGALACTURONAN-BINDING PROTEIN YTCQ"/>
    <property type="match status" value="1"/>
</dbReference>
<dbReference type="AlphaFoldDB" id="A0A7V7QKY2"/>
<dbReference type="OrthoDB" id="3235892at2"/>
<keyword evidence="4" id="KW-1185">Reference proteome</keyword>
<feature type="chain" id="PRO_5030769438" evidence="2">
    <location>
        <begin position="30"/>
        <end position="598"/>
    </location>
</feature>
<organism evidence="3 4">
    <name type="scientific">Candidatus Galacturonatibacter soehngenii</name>
    <dbReference type="NCBI Taxonomy" id="2307010"/>
    <lineage>
        <taxon>Bacteria</taxon>
        <taxon>Bacillati</taxon>
        <taxon>Bacillota</taxon>
        <taxon>Clostridia</taxon>
        <taxon>Lachnospirales</taxon>
        <taxon>Lachnospiraceae</taxon>
        <taxon>Candidatus Galacturonatibacter</taxon>
    </lineage>
</organism>
<evidence type="ECO:0000256" key="1">
    <source>
        <dbReference type="ARBA" id="ARBA00022729"/>
    </source>
</evidence>
<reference evidence="3 4" key="2">
    <citation type="submission" date="2020-02" db="EMBL/GenBank/DDBJ databases">
        <title>Candidatus Galacturonibacter soehngenii shows hetero-acetogenic catabolism of galacturonic acid but lacks a canonical carbon monoxide dehydrogenase/acetyl-CoA synthase complex.</title>
        <authorList>
            <person name="Diender M."/>
            <person name="Stouten G.R."/>
            <person name="Petersen J.F."/>
            <person name="Nielsen P.H."/>
            <person name="Dueholm M.S."/>
            <person name="Pronk J.T."/>
            <person name="Van Loosdrecht M.C.M."/>
        </authorList>
    </citation>
    <scope>NUCLEOTIDE SEQUENCE [LARGE SCALE GENOMIC DNA]</scope>
    <source>
        <strain evidence="3">GalUA</strain>
    </source>
</reference>
<protein>
    <submittedName>
        <fullName evidence="3">ABC transporter substrate-binding protein</fullName>
    </submittedName>
</protein>
<evidence type="ECO:0000256" key="2">
    <source>
        <dbReference type="SAM" id="SignalP"/>
    </source>
</evidence>
<evidence type="ECO:0000313" key="3">
    <source>
        <dbReference type="EMBL" id="KAB1438554.1"/>
    </source>
</evidence>
<dbReference type="Gene3D" id="3.40.190.10">
    <property type="entry name" value="Periplasmic binding protein-like II"/>
    <property type="match status" value="2"/>
</dbReference>
<dbReference type="SUPFAM" id="SSF53850">
    <property type="entry name" value="Periplasmic binding protein-like II"/>
    <property type="match status" value="1"/>
</dbReference>
<dbReference type="EMBL" id="WAGX01000005">
    <property type="protein sequence ID" value="KAB1438554.1"/>
    <property type="molecule type" value="Genomic_DNA"/>
</dbReference>
<name>A0A7V7QKY2_9FIRM</name>
<reference evidence="3 4" key="1">
    <citation type="submission" date="2019-09" db="EMBL/GenBank/DDBJ databases">
        <authorList>
            <person name="Valk L.C."/>
        </authorList>
    </citation>
    <scope>NUCLEOTIDE SEQUENCE [LARGE SCALE GENOMIC DNA]</scope>
    <source>
        <strain evidence="3">GalUA</strain>
    </source>
</reference>
<keyword evidence="1 2" id="KW-0732">Signal</keyword>
<evidence type="ECO:0000313" key="4">
    <source>
        <dbReference type="Proteomes" id="UP000461768"/>
    </source>
</evidence>
<dbReference type="PROSITE" id="PS51257">
    <property type="entry name" value="PROKAR_LIPOPROTEIN"/>
    <property type="match status" value="1"/>
</dbReference>